<dbReference type="Proteomes" id="UP000230251">
    <property type="component" value="Unassembled WGS sequence"/>
</dbReference>
<accession>A0A2M8ENE8</accession>
<proteinExistence type="predicted"/>
<dbReference type="EMBL" id="PFSI01000052">
    <property type="protein sequence ID" value="PJC24276.1"/>
    <property type="molecule type" value="Genomic_DNA"/>
</dbReference>
<protein>
    <submittedName>
        <fullName evidence="1">Uncharacterized protein</fullName>
    </submittedName>
</protein>
<evidence type="ECO:0000313" key="2">
    <source>
        <dbReference type="Proteomes" id="UP000230251"/>
    </source>
</evidence>
<reference evidence="2" key="1">
    <citation type="submission" date="2017-09" db="EMBL/GenBank/DDBJ databases">
        <title>Depth-based differentiation of microbial function through sediment-hosted aquifers and enrichment of novel symbionts in the deep terrestrial subsurface.</title>
        <authorList>
            <person name="Probst A.J."/>
            <person name="Ladd B."/>
            <person name="Jarett J.K."/>
            <person name="Geller-Mcgrath D.E."/>
            <person name="Sieber C.M.K."/>
            <person name="Emerson J.B."/>
            <person name="Anantharaman K."/>
            <person name="Thomas B.C."/>
            <person name="Malmstrom R."/>
            <person name="Stieglmeier M."/>
            <person name="Klingl A."/>
            <person name="Woyke T."/>
            <person name="Ryan C.M."/>
            <person name="Banfield J.F."/>
        </authorList>
    </citation>
    <scope>NUCLEOTIDE SEQUENCE [LARGE SCALE GENOMIC DNA]</scope>
</reference>
<name>A0A2M8ENE8_9BACT</name>
<dbReference type="AlphaFoldDB" id="A0A2M8ENE8"/>
<organism evidence="1 2">
    <name type="scientific">Candidatus Uhrbacteria bacterium CG_4_9_14_0_2_um_filter_41_50</name>
    <dbReference type="NCBI Taxonomy" id="1975031"/>
    <lineage>
        <taxon>Bacteria</taxon>
        <taxon>Candidatus Uhriibacteriota</taxon>
    </lineage>
</organism>
<comment type="caution">
    <text evidence="1">The sequence shown here is derived from an EMBL/GenBank/DDBJ whole genome shotgun (WGS) entry which is preliminary data.</text>
</comment>
<sequence>MAKRTKKAFKELILRLSGKTSTIATFMDRSEGCNELVRRVNRAKRRNFDEFTQEEWDDLETILKILILAKRIT</sequence>
<gene>
    <name evidence="1" type="ORF">CO057_03585</name>
</gene>
<evidence type="ECO:0000313" key="1">
    <source>
        <dbReference type="EMBL" id="PJC24276.1"/>
    </source>
</evidence>